<sequence>MGMVTRAKRRRQEEEERERLADRISSLPDDVLVDIVLSSMWRHLWCSAPLNLDFHDDHVGIVASDISHILSTHPGPVRRFVMPRPCHGKQYPTSTVRDGWLRSPALDNLQELQFSGDGDSLLLPSVHRFSPTLCIARFSDCSILAAGGNDAGPLHWPLLKQLTLFSVSISESSLHVLLAGCPVLESLLLLYNRGLSRLQIVSRSLRSIGVHSGHNGQQLVIEDAPCLERLLYFGGTVNISVISAPRLAIFGKLFDGFPMLQFGAMVFKITRVSRKDWCTYRKLTSTLDIGLRKIVLRNYRANKSHLNLARFFVSIAKVLELMRFEIEGVNFSNKWIGKQQRLLQIKKGASRVAQFDFVFPGTLIRSHGDRRDEQVHDLSANPFHRFHY</sequence>
<evidence type="ECO:0000313" key="2">
    <source>
        <dbReference type="EMBL" id="KAG0541438.1"/>
    </source>
</evidence>
<accession>A0A921UR78</accession>
<name>A0A921UR78_SORBI</name>
<dbReference type="InterPro" id="IPR055302">
    <property type="entry name" value="F-box_dom-containing"/>
</dbReference>
<reference evidence="2" key="1">
    <citation type="journal article" date="2019" name="BMC Genomics">
        <title>A new reference genome for Sorghum bicolor reveals high levels of sequence similarity between sweet and grain genotypes: implications for the genetics of sugar metabolism.</title>
        <authorList>
            <person name="Cooper E.A."/>
            <person name="Brenton Z.W."/>
            <person name="Flinn B.S."/>
            <person name="Jenkins J."/>
            <person name="Shu S."/>
            <person name="Flowers D."/>
            <person name="Luo F."/>
            <person name="Wang Y."/>
            <person name="Xia P."/>
            <person name="Barry K."/>
            <person name="Daum C."/>
            <person name="Lipzen A."/>
            <person name="Yoshinaga Y."/>
            <person name="Schmutz J."/>
            <person name="Saski C."/>
            <person name="Vermerris W."/>
            <person name="Kresovich S."/>
        </authorList>
    </citation>
    <scope>NUCLEOTIDE SEQUENCE</scope>
</reference>
<dbReference type="PANTHER" id="PTHR32141">
    <property type="match status" value="1"/>
</dbReference>
<comment type="caution">
    <text evidence="2">The sequence shown here is derived from an EMBL/GenBank/DDBJ whole genome shotgun (WGS) entry which is preliminary data.</text>
</comment>
<gene>
    <name evidence="2" type="ORF">BDA96_02G016700</name>
</gene>
<protein>
    <recommendedName>
        <fullName evidence="1">F-box/LRR-repeat protein 15/At3g58940/PEG3-like LRR domain-containing protein</fullName>
    </recommendedName>
</protein>
<dbReference type="EMBL" id="CM027681">
    <property type="protein sequence ID" value="KAG0541438.1"/>
    <property type="molecule type" value="Genomic_DNA"/>
</dbReference>
<dbReference type="PANTHER" id="PTHR32141:SF39">
    <property type="entry name" value="F-BOX DOMAIN-CONTAINING PROTEIN"/>
    <property type="match status" value="1"/>
</dbReference>
<dbReference type="Gene3D" id="3.80.10.10">
    <property type="entry name" value="Ribonuclease Inhibitor"/>
    <property type="match status" value="1"/>
</dbReference>
<dbReference type="AlphaFoldDB" id="A0A921UR78"/>
<reference evidence="2" key="2">
    <citation type="submission" date="2020-10" db="EMBL/GenBank/DDBJ databases">
        <authorList>
            <person name="Cooper E.A."/>
            <person name="Brenton Z.W."/>
            <person name="Flinn B.S."/>
            <person name="Jenkins J."/>
            <person name="Shu S."/>
            <person name="Flowers D."/>
            <person name="Luo F."/>
            <person name="Wang Y."/>
            <person name="Xia P."/>
            <person name="Barry K."/>
            <person name="Daum C."/>
            <person name="Lipzen A."/>
            <person name="Yoshinaga Y."/>
            <person name="Schmutz J."/>
            <person name="Saski C."/>
            <person name="Vermerris W."/>
            <person name="Kresovich S."/>
        </authorList>
    </citation>
    <scope>NUCLEOTIDE SEQUENCE</scope>
</reference>
<dbReference type="InterPro" id="IPR032675">
    <property type="entry name" value="LRR_dom_sf"/>
</dbReference>
<evidence type="ECO:0000259" key="1">
    <source>
        <dbReference type="Pfam" id="PF24758"/>
    </source>
</evidence>
<dbReference type="Proteomes" id="UP000807115">
    <property type="component" value="Chromosome 2"/>
</dbReference>
<dbReference type="SUPFAM" id="SSF52047">
    <property type="entry name" value="RNI-like"/>
    <property type="match status" value="1"/>
</dbReference>
<feature type="domain" description="F-box/LRR-repeat protein 15/At3g58940/PEG3-like LRR" evidence="1">
    <location>
        <begin position="98"/>
        <end position="271"/>
    </location>
</feature>
<dbReference type="Pfam" id="PF24758">
    <property type="entry name" value="LRR_At5g56370"/>
    <property type="match status" value="1"/>
</dbReference>
<organism evidence="2 3">
    <name type="scientific">Sorghum bicolor</name>
    <name type="common">Sorghum</name>
    <name type="synonym">Sorghum vulgare</name>
    <dbReference type="NCBI Taxonomy" id="4558"/>
    <lineage>
        <taxon>Eukaryota</taxon>
        <taxon>Viridiplantae</taxon>
        <taxon>Streptophyta</taxon>
        <taxon>Embryophyta</taxon>
        <taxon>Tracheophyta</taxon>
        <taxon>Spermatophyta</taxon>
        <taxon>Magnoliopsida</taxon>
        <taxon>Liliopsida</taxon>
        <taxon>Poales</taxon>
        <taxon>Poaceae</taxon>
        <taxon>PACMAD clade</taxon>
        <taxon>Panicoideae</taxon>
        <taxon>Andropogonodae</taxon>
        <taxon>Andropogoneae</taxon>
        <taxon>Sorghinae</taxon>
        <taxon>Sorghum</taxon>
    </lineage>
</organism>
<dbReference type="InterPro" id="IPR055411">
    <property type="entry name" value="LRR_FXL15/At3g58940/PEG3-like"/>
</dbReference>
<proteinExistence type="predicted"/>
<evidence type="ECO:0000313" key="3">
    <source>
        <dbReference type="Proteomes" id="UP000807115"/>
    </source>
</evidence>